<organism evidence="3 4">
    <name type="scientific">Caenorhabditis auriculariae</name>
    <dbReference type="NCBI Taxonomy" id="2777116"/>
    <lineage>
        <taxon>Eukaryota</taxon>
        <taxon>Metazoa</taxon>
        <taxon>Ecdysozoa</taxon>
        <taxon>Nematoda</taxon>
        <taxon>Chromadorea</taxon>
        <taxon>Rhabditida</taxon>
        <taxon>Rhabditina</taxon>
        <taxon>Rhabditomorpha</taxon>
        <taxon>Rhabditoidea</taxon>
        <taxon>Rhabditidae</taxon>
        <taxon>Peloderinae</taxon>
        <taxon>Caenorhabditis</taxon>
    </lineage>
</organism>
<feature type="chain" id="PRO_5035920591" evidence="2">
    <location>
        <begin position="21"/>
        <end position="199"/>
    </location>
</feature>
<dbReference type="AlphaFoldDB" id="A0A8S1H6Y4"/>
<keyword evidence="4" id="KW-1185">Reference proteome</keyword>
<name>A0A8S1H6Y4_9PELO</name>
<feature type="signal peptide" evidence="2">
    <location>
        <begin position="1"/>
        <end position="20"/>
    </location>
</feature>
<dbReference type="EMBL" id="CAJGYM010000020">
    <property type="protein sequence ID" value="CAD6191334.1"/>
    <property type="molecule type" value="Genomic_DNA"/>
</dbReference>
<evidence type="ECO:0000313" key="3">
    <source>
        <dbReference type="EMBL" id="CAD6191334.1"/>
    </source>
</evidence>
<evidence type="ECO:0000313" key="4">
    <source>
        <dbReference type="Proteomes" id="UP000835052"/>
    </source>
</evidence>
<keyword evidence="1" id="KW-0812">Transmembrane</keyword>
<comment type="caution">
    <text evidence="3">The sequence shown here is derived from an EMBL/GenBank/DDBJ whole genome shotgun (WGS) entry which is preliminary data.</text>
</comment>
<evidence type="ECO:0000256" key="2">
    <source>
        <dbReference type="SAM" id="SignalP"/>
    </source>
</evidence>
<sequence length="199" mass="22793">MLAVIFAFFTSILLIDVTYQQRLECWNYSASAIVFPQIGHTTPPLLDYRLLSPEPVCRTQRKMPKLNDLQFASSSFVAVCEQCPQLHEELETEDGSYRCFITLPKRFELPLQWSLDRIFVVAKQQPHHRPFTDVPIHYVIVDRLPSVLRECRVVVFRPVEALKPGGGPVSALFAIVVALLSLLLLLFLATLFRCIFFNL</sequence>
<protein>
    <submittedName>
        <fullName evidence="3">Uncharacterized protein</fullName>
    </submittedName>
</protein>
<keyword evidence="1" id="KW-1133">Transmembrane helix</keyword>
<gene>
    <name evidence="3" type="ORF">CAUJ_LOCUS7253</name>
</gene>
<reference evidence="3" key="1">
    <citation type="submission" date="2020-10" db="EMBL/GenBank/DDBJ databases">
        <authorList>
            <person name="Kikuchi T."/>
        </authorList>
    </citation>
    <scope>NUCLEOTIDE SEQUENCE</scope>
    <source>
        <strain evidence="3">NKZ352</strain>
    </source>
</reference>
<evidence type="ECO:0000256" key="1">
    <source>
        <dbReference type="SAM" id="Phobius"/>
    </source>
</evidence>
<keyword evidence="2" id="KW-0732">Signal</keyword>
<feature type="transmembrane region" description="Helical" evidence="1">
    <location>
        <begin position="171"/>
        <end position="196"/>
    </location>
</feature>
<keyword evidence="1" id="KW-0472">Membrane</keyword>
<accession>A0A8S1H6Y4</accession>
<dbReference type="Proteomes" id="UP000835052">
    <property type="component" value="Unassembled WGS sequence"/>
</dbReference>
<proteinExistence type="predicted"/>
<dbReference type="OrthoDB" id="5825338at2759"/>